<feature type="binding site" evidence="15">
    <location>
        <position position="172"/>
    </location>
    <ligand>
        <name>substrate</name>
    </ligand>
</feature>
<feature type="binding site" evidence="15">
    <location>
        <position position="235"/>
    </location>
    <ligand>
        <name>NADP(+)</name>
        <dbReference type="ChEBI" id="CHEBI:58349"/>
    </ligand>
</feature>
<dbReference type="GO" id="GO:0008270">
    <property type="term" value="F:zinc ion binding"/>
    <property type="evidence" value="ECO:0007669"/>
    <property type="project" value="InterPro"/>
</dbReference>
<evidence type="ECO:0000256" key="9">
    <source>
        <dbReference type="ARBA" id="ARBA00022833"/>
    </source>
</evidence>
<feature type="binding site" evidence="16">
    <location>
        <position position="79"/>
    </location>
    <ligand>
        <name>Zn(2+)</name>
        <dbReference type="ChEBI" id="CHEBI:29105"/>
        <note>catalytic</note>
    </ligand>
</feature>
<dbReference type="GO" id="GO:0050661">
    <property type="term" value="F:NADP binding"/>
    <property type="evidence" value="ECO:0007669"/>
    <property type="project" value="InterPro"/>
</dbReference>
<evidence type="ECO:0000256" key="12">
    <source>
        <dbReference type="ARBA" id="ARBA00023268"/>
    </source>
</evidence>
<feature type="binding site" evidence="15">
    <location>
        <position position="211"/>
    </location>
    <ligand>
        <name>substrate</name>
    </ligand>
</feature>
<comment type="caution">
    <text evidence="18">The sequence shown here is derived from an EMBL/GenBank/DDBJ whole genome shotgun (WGS) entry which is preliminary data.</text>
</comment>
<dbReference type="Proteomes" id="UP000191418">
    <property type="component" value="Unassembled WGS sequence"/>
</dbReference>
<evidence type="ECO:0000259" key="17">
    <source>
        <dbReference type="PROSITE" id="PS51747"/>
    </source>
</evidence>
<comment type="similarity">
    <text evidence="5 13">In the C-terminal section; belongs to the HTP reductase family.</text>
</comment>
<comment type="cofactor">
    <cofactor evidence="13 16">
        <name>Zn(2+)</name>
        <dbReference type="ChEBI" id="CHEBI:29105"/>
    </cofactor>
    <text evidence="13 16">Binds 1 zinc ion.</text>
</comment>
<evidence type="ECO:0000256" key="3">
    <source>
        <dbReference type="ARBA" id="ARBA00004910"/>
    </source>
</evidence>
<dbReference type="RefSeq" id="WP_078746267.1">
    <property type="nucleotide sequence ID" value="NZ_FUXG01000023.1"/>
</dbReference>
<evidence type="ECO:0000256" key="6">
    <source>
        <dbReference type="ARBA" id="ARBA00022619"/>
    </source>
</evidence>
<dbReference type="InterPro" id="IPR024072">
    <property type="entry name" value="DHFR-like_dom_sf"/>
</dbReference>
<sequence length="376" mass="40637">MTQVDQYYMAQALRLARLGRYTAFPNPNVGCVLVRDGQIIGQGWHQKAGEGHAEVNALASVVNIDEVKGSTAYVTLEPCSHQGRTPPCADTLVSAGVNKVVIAMKDPNPLVSGRGIAKLEAAGIEVVVGILESEAKALNKGFISRMERKRPFLRCKMAMSLDGRTAMQSGESQWITGASARTQVQRMRASSSAIITGVSSVIYDDCSLTVRAEQLDLEQAEQIAQRQPLRVILDSQLRVPLTAKILKQAGETVVLFCQSNADKEQALLAKGVTCVQLAADEVGRVSLQAVMDYLYQRECNDVLLETGATLAGAFVQAGLIDELIIFMAPTLLGHSARGLFNLPTIHKMADQQPLEILSSRVVGKDLMLTARFSGNQ</sequence>
<dbReference type="PROSITE" id="PS51747">
    <property type="entry name" value="CYT_DCMP_DEAMINASES_2"/>
    <property type="match status" value="1"/>
</dbReference>
<keyword evidence="11 13" id="KW-0560">Oxidoreductase</keyword>
<evidence type="ECO:0000256" key="11">
    <source>
        <dbReference type="ARBA" id="ARBA00023002"/>
    </source>
</evidence>
<keyword evidence="7 13" id="KW-0479">Metal-binding</keyword>
<dbReference type="AlphaFoldDB" id="A0A1T4S3J3"/>
<dbReference type="InterPro" id="IPR050765">
    <property type="entry name" value="Riboflavin_Biosynth_HTPR"/>
</dbReference>
<evidence type="ECO:0000313" key="19">
    <source>
        <dbReference type="Proteomes" id="UP000191418"/>
    </source>
</evidence>
<feature type="binding site" evidence="15">
    <location>
        <position position="305"/>
    </location>
    <ligand>
        <name>substrate</name>
    </ligand>
</feature>
<dbReference type="InterPro" id="IPR016193">
    <property type="entry name" value="Cytidine_deaminase-like"/>
</dbReference>
<dbReference type="InterPro" id="IPR002734">
    <property type="entry name" value="RibDG_C"/>
</dbReference>
<feature type="domain" description="CMP/dCMP-type deaminase" evidence="17">
    <location>
        <begin position="3"/>
        <end position="127"/>
    </location>
</feature>
<protein>
    <recommendedName>
        <fullName evidence="13">Riboflavin biosynthesis protein RibD</fullName>
    </recommendedName>
    <domain>
        <recommendedName>
            <fullName evidence="13">Diaminohydroxyphosphoribosylaminopyrimidine deaminase</fullName>
            <shortName evidence="13">DRAP deaminase</shortName>
            <ecNumber evidence="13">3.5.4.26</ecNumber>
        </recommendedName>
        <alternativeName>
            <fullName evidence="13">Riboflavin-specific deaminase</fullName>
        </alternativeName>
    </domain>
    <domain>
        <recommendedName>
            <fullName evidence="13">5-amino-6-(5-phosphoribosylamino)uracil reductase</fullName>
            <ecNumber evidence="13">1.1.1.193</ecNumber>
        </recommendedName>
        <alternativeName>
            <fullName evidence="13">HTP reductase</fullName>
        </alternativeName>
    </domain>
</protein>
<feature type="binding site" evidence="15">
    <location>
        <position position="188"/>
    </location>
    <ligand>
        <name>substrate</name>
    </ligand>
</feature>
<comment type="pathway">
    <text evidence="3 13">Cofactor biosynthesis; riboflavin biosynthesis; 5-amino-6-(D-ribitylamino)uracil from GTP: step 3/4.</text>
</comment>
<dbReference type="Gene3D" id="3.40.430.10">
    <property type="entry name" value="Dihydrofolate Reductase, subunit A"/>
    <property type="match status" value="1"/>
</dbReference>
<dbReference type="OrthoDB" id="9800865at2"/>
<dbReference type="PIRSF" id="PIRSF006769">
    <property type="entry name" value="RibD"/>
    <property type="match status" value="1"/>
</dbReference>
<dbReference type="InterPro" id="IPR002125">
    <property type="entry name" value="CMP_dCMP_dom"/>
</dbReference>
<keyword evidence="12" id="KW-0511">Multifunctional enzyme</keyword>
<dbReference type="InterPro" id="IPR016192">
    <property type="entry name" value="APOBEC/CMP_deaminase_Zn-bd"/>
</dbReference>
<dbReference type="Pfam" id="PF01872">
    <property type="entry name" value="RibD_C"/>
    <property type="match status" value="1"/>
</dbReference>
<evidence type="ECO:0000256" key="4">
    <source>
        <dbReference type="ARBA" id="ARBA00005259"/>
    </source>
</evidence>
<dbReference type="InterPro" id="IPR004794">
    <property type="entry name" value="Eubact_RibD"/>
</dbReference>
<dbReference type="NCBIfam" id="TIGR00326">
    <property type="entry name" value="eubact_ribD"/>
    <property type="match status" value="1"/>
</dbReference>
<keyword evidence="8 13" id="KW-0378">Hydrolase</keyword>
<evidence type="ECO:0000256" key="16">
    <source>
        <dbReference type="PIRSR" id="PIRSR006769-3"/>
    </source>
</evidence>
<comment type="pathway">
    <text evidence="2 13">Cofactor biosynthesis; riboflavin biosynthesis; 5-amino-6-(D-ribitylamino)uracil from GTP: step 2/4.</text>
</comment>
<evidence type="ECO:0000256" key="15">
    <source>
        <dbReference type="PIRSR" id="PIRSR006769-2"/>
    </source>
</evidence>
<evidence type="ECO:0000256" key="8">
    <source>
        <dbReference type="ARBA" id="ARBA00022801"/>
    </source>
</evidence>
<reference evidence="18 19" key="1">
    <citation type="submission" date="2017-01" db="EMBL/GenBank/DDBJ databases">
        <title>Genome Sequencing of a Marine Spirillum, Oceanospirillum multiglobuliferum ATCC 33336, from Japan.</title>
        <authorList>
            <person name="Carney J.G."/>
            <person name="Trachtenberg A.M."/>
            <person name="Rheaume B.A."/>
            <person name="Linnane J.D."/>
            <person name="Pitts N.L."/>
            <person name="Mykles D.L."/>
            <person name="Maclea K.S."/>
        </authorList>
    </citation>
    <scope>NUCLEOTIDE SEQUENCE [LARGE SCALE GENOMIC DNA]</scope>
    <source>
        <strain evidence="18 19">ATCC 33336</strain>
    </source>
</reference>
<evidence type="ECO:0000256" key="14">
    <source>
        <dbReference type="PIRSR" id="PIRSR006769-1"/>
    </source>
</evidence>
<name>A0A1T4S3J3_9GAMM</name>
<evidence type="ECO:0000313" key="18">
    <source>
        <dbReference type="EMBL" id="OPX54510.1"/>
    </source>
</evidence>
<dbReference type="EC" id="1.1.1.193" evidence="13"/>
<dbReference type="CDD" id="cd01284">
    <property type="entry name" value="Riboflavin_deaminase-reductase"/>
    <property type="match status" value="1"/>
</dbReference>
<keyword evidence="9 13" id="KW-0862">Zinc</keyword>
<comment type="function">
    <text evidence="1 13">Converts 2,5-diamino-6-(ribosylamino)-4(3h)-pyrimidinone 5'-phosphate into 5-amino-6-(ribosylamino)-2,4(1h,3h)-pyrimidinedione 5'-phosphate.</text>
</comment>
<dbReference type="EC" id="3.5.4.26" evidence="13"/>
<comment type="catalytic activity">
    <reaction evidence="13">
        <text>2,5-diamino-6-hydroxy-4-(5-phosphoribosylamino)-pyrimidine + H2O + H(+) = 5-amino-6-(5-phospho-D-ribosylamino)uracil + NH4(+)</text>
        <dbReference type="Rhea" id="RHEA:21868"/>
        <dbReference type="ChEBI" id="CHEBI:15377"/>
        <dbReference type="ChEBI" id="CHEBI:15378"/>
        <dbReference type="ChEBI" id="CHEBI:28938"/>
        <dbReference type="ChEBI" id="CHEBI:58453"/>
        <dbReference type="ChEBI" id="CHEBI:58614"/>
        <dbReference type="EC" id="3.5.4.26"/>
    </reaction>
</comment>
<comment type="catalytic activity">
    <reaction evidence="13">
        <text>5-amino-6-(5-phospho-D-ribitylamino)uracil + NADP(+) = 5-amino-6-(5-phospho-D-ribosylamino)uracil + NADPH + H(+)</text>
        <dbReference type="Rhea" id="RHEA:17845"/>
        <dbReference type="ChEBI" id="CHEBI:15378"/>
        <dbReference type="ChEBI" id="CHEBI:57783"/>
        <dbReference type="ChEBI" id="CHEBI:58349"/>
        <dbReference type="ChEBI" id="CHEBI:58421"/>
        <dbReference type="ChEBI" id="CHEBI:58453"/>
        <dbReference type="EC" id="1.1.1.193"/>
    </reaction>
</comment>
<dbReference type="SUPFAM" id="SSF53927">
    <property type="entry name" value="Cytidine deaminase-like"/>
    <property type="match status" value="1"/>
</dbReference>
<evidence type="ECO:0000256" key="1">
    <source>
        <dbReference type="ARBA" id="ARBA00002151"/>
    </source>
</evidence>
<evidence type="ECO:0000256" key="13">
    <source>
        <dbReference type="PIRNR" id="PIRNR006769"/>
    </source>
</evidence>
<dbReference type="PANTHER" id="PTHR38011:SF7">
    <property type="entry name" value="2,5-DIAMINO-6-RIBOSYLAMINO-4(3H)-PYRIMIDINONE 5'-PHOSPHATE REDUCTASE"/>
    <property type="match status" value="1"/>
</dbReference>
<dbReference type="EMBL" id="MTSM01000024">
    <property type="protein sequence ID" value="OPX54510.1"/>
    <property type="molecule type" value="Genomic_DNA"/>
</dbReference>
<keyword evidence="10 13" id="KW-0521">NADP</keyword>
<dbReference type="NCBIfam" id="TIGR00227">
    <property type="entry name" value="ribD_Cterm"/>
    <property type="match status" value="1"/>
</dbReference>
<dbReference type="PANTHER" id="PTHR38011">
    <property type="entry name" value="DIHYDROFOLATE REDUCTASE FAMILY PROTEIN (AFU_ORTHOLOGUE AFUA_8G06820)"/>
    <property type="match status" value="1"/>
</dbReference>
<dbReference type="InterPro" id="IPR011549">
    <property type="entry name" value="RibD_C"/>
</dbReference>
<dbReference type="FunFam" id="3.40.140.10:FF:000025">
    <property type="entry name" value="Riboflavin biosynthesis protein RibD"/>
    <property type="match status" value="1"/>
</dbReference>
<dbReference type="Pfam" id="PF00383">
    <property type="entry name" value="dCMP_cyt_deam_1"/>
    <property type="match status" value="1"/>
</dbReference>
<feature type="binding site" evidence="16">
    <location>
        <position position="52"/>
    </location>
    <ligand>
        <name>Zn(2+)</name>
        <dbReference type="ChEBI" id="CHEBI:29105"/>
        <note>catalytic</note>
    </ligand>
</feature>
<dbReference type="STRING" id="64969.SAMN02745127_02737"/>
<evidence type="ECO:0000256" key="2">
    <source>
        <dbReference type="ARBA" id="ARBA00004882"/>
    </source>
</evidence>
<dbReference type="Gene3D" id="3.40.140.10">
    <property type="entry name" value="Cytidine Deaminase, domain 2"/>
    <property type="match status" value="1"/>
</dbReference>
<dbReference type="SUPFAM" id="SSF53597">
    <property type="entry name" value="Dihydrofolate reductase-like"/>
    <property type="match status" value="1"/>
</dbReference>
<accession>A0A1T4S3J3</accession>
<dbReference type="PROSITE" id="PS00903">
    <property type="entry name" value="CYT_DCMP_DEAMINASES_1"/>
    <property type="match status" value="1"/>
</dbReference>
<organism evidence="18 19">
    <name type="scientific">Oceanospirillum multiglobuliferum</name>
    <dbReference type="NCBI Taxonomy" id="64969"/>
    <lineage>
        <taxon>Bacteria</taxon>
        <taxon>Pseudomonadati</taxon>
        <taxon>Pseudomonadota</taxon>
        <taxon>Gammaproteobacteria</taxon>
        <taxon>Oceanospirillales</taxon>
        <taxon>Oceanospirillaceae</taxon>
        <taxon>Oceanospirillum</taxon>
    </lineage>
</organism>
<feature type="binding site" evidence="16">
    <location>
        <position position="88"/>
    </location>
    <ligand>
        <name>Zn(2+)</name>
        <dbReference type="ChEBI" id="CHEBI:29105"/>
        <note>catalytic</note>
    </ligand>
</feature>
<dbReference type="GO" id="GO:0008835">
    <property type="term" value="F:diaminohydroxyphosphoribosylaminopyrimidine deaminase activity"/>
    <property type="evidence" value="ECO:0007669"/>
    <property type="project" value="UniProtKB-EC"/>
</dbReference>
<evidence type="ECO:0000256" key="5">
    <source>
        <dbReference type="ARBA" id="ARBA00007417"/>
    </source>
</evidence>
<evidence type="ECO:0000256" key="10">
    <source>
        <dbReference type="ARBA" id="ARBA00022857"/>
    </source>
</evidence>
<comment type="similarity">
    <text evidence="4 13">In the N-terminal section; belongs to the cytidine and deoxycytidylate deaminase family.</text>
</comment>
<feature type="active site" description="Proton donor" evidence="14">
    <location>
        <position position="54"/>
    </location>
</feature>
<dbReference type="GO" id="GO:0009231">
    <property type="term" value="P:riboflavin biosynthetic process"/>
    <property type="evidence" value="ECO:0007669"/>
    <property type="project" value="UniProtKB-UniPathway"/>
</dbReference>
<gene>
    <name evidence="18" type="ORF">BTE48_14010</name>
</gene>
<keyword evidence="19" id="KW-1185">Reference proteome</keyword>
<feature type="binding site" evidence="15">
    <location>
        <begin position="307"/>
        <end position="313"/>
    </location>
    <ligand>
        <name>NADP(+)</name>
        <dbReference type="ChEBI" id="CHEBI:58349"/>
    </ligand>
</feature>
<feature type="binding site" evidence="15">
    <location>
        <position position="208"/>
    </location>
    <ligand>
        <name>substrate</name>
    </ligand>
</feature>
<feature type="binding site" evidence="15">
    <location>
        <position position="204"/>
    </location>
    <ligand>
        <name>NADP(+)</name>
        <dbReference type="ChEBI" id="CHEBI:58349"/>
    </ligand>
</feature>
<dbReference type="GO" id="GO:0008703">
    <property type="term" value="F:5-amino-6-(5-phosphoribosylamino)uracil reductase activity"/>
    <property type="evidence" value="ECO:0007669"/>
    <property type="project" value="UniProtKB-EC"/>
</dbReference>
<feature type="binding site" evidence="15">
    <location>
        <position position="174"/>
    </location>
    <ligand>
        <name>NADP(+)</name>
        <dbReference type="ChEBI" id="CHEBI:58349"/>
    </ligand>
</feature>
<keyword evidence="6 13" id="KW-0686">Riboflavin biosynthesis</keyword>
<evidence type="ECO:0000256" key="7">
    <source>
        <dbReference type="ARBA" id="ARBA00022723"/>
    </source>
</evidence>
<proteinExistence type="inferred from homology"/>
<feature type="binding site" evidence="15">
    <location>
        <position position="158"/>
    </location>
    <ligand>
        <name>NADP(+)</name>
        <dbReference type="ChEBI" id="CHEBI:58349"/>
    </ligand>
</feature>
<dbReference type="UniPathway" id="UPA00275">
    <property type="reaction ID" value="UER00401"/>
</dbReference>